<dbReference type="CDD" id="cd03255">
    <property type="entry name" value="ABC_MJ0796_LolCDE_FtsE"/>
    <property type="match status" value="1"/>
</dbReference>
<dbReference type="Pfam" id="PF00005">
    <property type="entry name" value="ABC_tran"/>
    <property type="match status" value="1"/>
</dbReference>
<keyword evidence="1" id="KW-0813">Transport</keyword>
<dbReference type="FunFam" id="3.40.50.300:FF:000032">
    <property type="entry name" value="Export ABC transporter ATP-binding protein"/>
    <property type="match status" value="1"/>
</dbReference>
<dbReference type="SMART" id="SM00382">
    <property type="entry name" value="AAA"/>
    <property type="match status" value="1"/>
</dbReference>
<accession>A0A022L045</accession>
<comment type="caution">
    <text evidence="5">The sequence shown here is derived from an EMBL/GenBank/DDBJ whole genome shotgun (WGS) entry which is preliminary data.</text>
</comment>
<dbReference type="RefSeq" id="WP_190271798.1">
    <property type="nucleotide sequence ID" value="NZ_AORC01000004.1"/>
</dbReference>
<proteinExistence type="predicted"/>
<dbReference type="AlphaFoldDB" id="A0A022L045"/>
<dbReference type="STRING" id="1249481.D641_0103775"/>
<dbReference type="Proteomes" id="UP000019754">
    <property type="component" value="Unassembled WGS sequence"/>
</dbReference>
<dbReference type="PANTHER" id="PTHR24220">
    <property type="entry name" value="IMPORT ATP-BINDING PROTEIN"/>
    <property type="match status" value="1"/>
</dbReference>
<dbReference type="InterPro" id="IPR017871">
    <property type="entry name" value="ABC_transporter-like_CS"/>
</dbReference>
<feature type="domain" description="ABC transporter" evidence="4">
    <location>
        <begin position="13"/>
        <end position="249"/>
    </location>
</feature>
<dbReference type="GO" id="GO:0098796">
    <property type="term" value="C:membrane protein complex"/>
    <property type="evidence" value="ECO:0007669"/>
    <property type="project" value="UniProtKB-ARBA"/>
</dbReference>
<evidence type="ECO:0000256" key="3">
    <source>
        <dbReference type="ARBA" id="ARBA00022840"/>
    </source>
</evidence>
<keyword evidence="3" id="KW-0067">ATP-binding</keyword>
<dbReference type="GO" id="GO:0016887">
    <property type="term" value="F:ATP hydrolysis activity"/>
    <property type="evidence" value="ECO:0007669"/>
    <property type="project" value="InterPro"/>
</dbReference>
<dbReference type="GO" id="GO:0022857">
    <property type="term" value="F:transmembrane transporter activity"/>
    <property type="evidence" value="ECO:0007669"/>
    <property type="project" value="TreeGrafter"/>
</dbReference>
<dbReference type="PANTHER" id="PTHR24220:SF685">
    <property type="entry name" value="ABC TRANSPORTER RELATED"/>
    <property type="match status" value="1"/>
</dbReference>
<dbReference type="InterPro" id="IPR027417">
    <property type="entry name" value="P-loop_NTPase"/>
</dbReference>
<keyword evidence="6" id="KW-1185">Reference proteome</keyword>
<dbReference type="HOGENOM" id="CLU_000604_1_22_11"/>
<dbReference type="GO" id="GO:0005524">
    <property type="term" value="F:ATP binding"/>
    <property type="evidence" value="ECO:0007669"/>
    <property type="project" value="UniProtKB-KW"/>
</dbReference>
<dbReference type="InterPro" id="IPR017911">
    <property type="entry name" value="MacB-like_ATP-bd"/>
</dbReference>
<sequence>MTMNSAQPGRTAVQLLDVRKSYPSGQNRVWALRGAFLALAPGSFTAIMGPSGSGKSTLLQCAAGLESPDTGRITIGDHVISDLSPDALTRFRREHIGFVFQDYNLVGHLDVNANLALPMVLGGEQLDPVWGDHLLVSVGLGGLQSRRPSQLSGGQAQRVAIARALASRPTVVFADEPTGALDSHTARDVLEVFRSTAERLRQTVVMVTHDPRMASTADRVLFLADGLVVDDMDAPTVDGVGDRMLALSR</sequence>
<evidence type="ECO:0000313" key="6">
    <source>
        <dbReference type="Proteomes" id="UP000019754"/>
    </source>
</evidence>
<dbReference type="GO" id="GO:0005886">
    <property type="term" value="C:plasma membrane"/>
    <property type="evidence" value="ECO:0007669"/>
    <property type="project" value="TreeGrafter"/>
</dbReference>
<reference evidence="5 6" key="1">
    <citation type="journal article" date="2013" name="Genome Announc.">
        <title>Draft genome sequence of an Actinobacterium, Brachybacterium muris strain UCD-AY4.</title>
        <authorList>
            <person name="Lo J.R."/>
            <person name="Lang J.M."/>
            <person name="Darling A.E."/>
            <person name="Eisen J.A."/>
            <person name="Coil D.A."/>
        </authorList>
    </citation>
    <scope>NUCLEOTIDE SEQUENCE [LARGE SCALE GENOMIC DNA]</scope>
    <source>
        <strain evidence="5 6">UCD-AY4</strain>
    </source>
</reference>
<protein>
    <submittedName>
        <fullName evidence="5">ABC transporter</fullName>
    </submittedName>
</protein>
<evidence type="ECO:0000313" key="5">
    <source>
        <dbReference type="EMBL" id="EYT50393.1"/>
    </source>
</evidence>
<gene>
    <name evidence="5" type="ORF">D641_0103775</name>
</gene>
<dbReference type="PROSITE" id="PS50893">
    <property type="entry name" value="ABC_TRANSPORTER_2"/>
    <property type="match status" value="1"/>
</dbReference>
<dbReference type="SUPFAM" id="SSF52540">
    <property type="entry name" value="P-loop containing nucleoside triphosphate hydrolases"/>
    <property type="match status" value="1"/>
</dbReference>
<dbReference type="InterPro" id="IPR003439">
    <property type="entry name" value="ABC_transporter-like_ATP-bd"/>
</dbReference>
<evidence type="ECO:0000256" key="1">
    <source>
        <dbReference type="ARBA" id="ARBA00022448"/>
    </source>
</evidence>
<evidence type="ECO:0000256" key="2">
    <source>
        <dbReference type="ARBA" id="ARBA00022741"/>
    </source>
</evidence>
<name>A0A022L045_9MICO</name>
<keyword evidence="2" id="KW-0547">Nucleotide-binding</keyword>
<evidence type="ECO:0000259" key="4">
    <source>
        <dbReference type="PROSITE" id="PS50893"/>
    </source>
</evidence>
<dbReference type="PROSITE" id="PS00211">
    <property type="entry name" value="ABC_TRANSPORTER_1"/>
    <property type="match status" value="1"/>
</dbReference>
<dbReference type="EMBL" id="AORC01000004">
    <property type="protein sequence ID" value="EYT50393.1"/>
    <property type="molecule type" value="Genomic_DNA"/>
</dbReference>
<organism evidence="5 6">
    <name type="scientific">Brachybacterium muris UCD-AY4</name>
    <dbReference type="NCBI Taxonomy" id="1249481"/>
    <lineage>
        <taxon>Bacteria</taxon>
        <taxon>Bacillati</taxon>
        <taxon>Actinomycetota</taxon>
        <taxon>Actinomycetes</taxon>
        <taxon>Micrococcales</taxon>
        <taxon>Dermabacteraceae</taxon>
        <taxon>Brachybacterium</taxon>
    </lineage>
</organism>
<dbReference type="InterPro" id="IPR003593">
    <property type="entry name" value="AAA+_ATPase"/>
</dbReference>
<dbReference type="InterPro" id="IPR015854">
    <property type="entry name" value="ABC_transpr_LolD-like"/>
</dbReference>
<dbReference type="Gene3D" id="3.40.50.300">
    <property type="entry name" value="P-loop containing nucleotide triphosphate hydrolases"/>
    <property type="match status" value="1"/>
</dbReference>